<evidence type="ECO:0000313" key="2">
    <source>
        <dbReference type="Proteomes" id="UP000724874"/>
    </source>
</evidence>
<dbReference type="AlphaFoldDB" id="A0A9P5THY5"/>
<dbReference type="Proteomes" id="UP000724874">
    <property type="component" value="Unassembled WGS sequence"/>
</dbReference>
<gene>
    <name evidence="1" type="ORF">CPB84DRAFT_197477</name>
</gene>
<dbReference type="EMBL" id="JADNYJ010000119">
    <property type="protein sequence ID" value="KAF8882935.1"/>
    <property type="molecule type" value="Genomic_DNA"/>
</dbReference>
<comment type="caution">
    <text evidence="1">The sequence shown here is derived from an EMBL/GenBank/DDBJ whole genome shotgun (WGS) entry which is preliminary data.</text>
</comment>
<reference evidence="1" key="1">
    <citation type="submission" date="2020-11" db="EMBL/GenBank/DDBJ databases">
        <authorList>
            <consortium name="DOE Joint Genome Institute"/>
            <person name="Ahrendt S."/>
            <person name="Riley R."/>
            <person name="Andreopoulos W."/>
            <person name="LaButti K."/>
            <person name="Pangilinan J."/>
            <person name="Ruiz-duenas F.J."/>
            <person name="Barrasa J.M."/>
            <person name="Sanchez-Garcia M."/>
            <person name="Camarero S."/>
            <person name="Miyauchi S."/>
            <person name="Serrano A."/>
            <person name="Linde D."/>
            <person name="Babiker R."/>
            <person name="Drula E."/>
            <person name="Ayuso-Fernandez I."/>
            <person name="Pacheco R."/>
            <person name="Padilla G."/>
            <person name="Ferreira P."/>
            <person name="Barriuso J."/>
            <person name="Kellner H."/>
            <person name="Castanera R."/>
            <person name="Alfaro M."/>
            <person name="Ramirez L."/>
            <person name="Pisabarro A.G."/>
            <person name="Kuo A."/>
            <person name="Tritt A."/>
            <person name="Lipzen A."/>
            <person name="He G."/>
            <person name="Yan M."/>
            <person name="Ng V."/>
            <person name="Cullen D."/>
            <person name="Martin F."/>
            <person name="Rosso M.-N."/>
            <person name="Henrissat B."/>
            <person name="Hibbett D."/>
            <person name="Martinez A.T."/>
            <person name="Grigoriev I.V."/>
        </authorList>
    </citation>
    <scope>NUCLEOTIDE SEQUENCE</scope>
    <source>
        <strain evidence="1">AH 44721</strain>
    </source>
</reference>
<keyword evidence="2" id="KW-1185">Reference proteome</keyword>
<protein>
    <submittedName>
        <fullName evidence="1">Uncharacterized protein</fullName>
    </submittedName>
</protein>
<accession>A0A9P5THY5</accession>
<name>A0A9P5THY5_GYMJU</name>
<evidence type="ECO:0000313" key="1">
    <source>
        <dbReference type="EMBL" id="KAF8882935.1"/>
    </source>
</evidence>
<proteinExistence type="predicted"/>
<dbReference type="PROSITE" id="PS51257">
    <property type="entry name" value="PROKAR_LIPOPROTEIN"/>
    <property type="match status" value="1"/>
</dbReference>
<organism evidence="1 2">
    <name type="scientific">Gymnopilus junonius</name>
    <name type="common">Spectacular rustgill mushroom</name>
    <name type="synonym">Gymnopilus spectabilis subsp. junonius</name>
    <dbReference type="NCBI Taxonomy" id="109634"/>
    <lineage>
        <taxon>Eukaryota</taxon>
        <taxon>Fungi</taxon>
        <taxon>Dikarya</taxon>
        <taxon>Basidiomycota</taxon>
        <taxon>Agaricomycotina</taxon>
        <taxon>Agaricomycetes</taxon>
        <taxon>Agaricomycetidae</taxon>
        <taxon>Agaricales</taxon>
        <taxon>Agaricineae</taxon>
        <taxon>Hymenogastraceae</taxon>
        <taxon>Gymnopilus</taxon>
    </lineage>
</organism>
<sequence length="151" mass="17197">MLKKYVVTVQYSTYACLSFKSIPARLSSGCYWPWRFRPQVLAKVVVQCRTHRKLEVHSIHPLSMLWTSRVAGTRYKEPRCASNPSRLPSISSNLRRFVFSISNPPMTKSCRPHNNNPHHPLFLLYGIITTAPSSFSHRHLGSCLSPPPPVP</sequence>